<evidence type="ECO:0000256" key="2">
    <source>
        <dbReference type="ARBA" id="ARBA00012438"/>
    </source>
</evidence>
<dbReference type="InterPro" id="IPR018062">
    <property type="entry name" value="HTH_AraC-typ_CS"/>
</dbReference>
<dbReference type="InterPro" id="IPR005467">
    <property type="entry name" value="His_kinase_dom"/>
</dbReference>
<keyword evidence="8" id="KW-0802">TPR repeat</keyword>
<dbReference type="InterPro" id="IPR009057">
    <property type="entry name" value="Homeodomain-like_sf"/>
</dbReference>
<dbReference type="InterPro" id="IPR011006">
    <property type="entry name" value="CheY-like_superfamily"/>
</dbReference>
<accession>A0A2U1FSR8</accession>
<evidence type="ECO:0000259" key="11">
    <source>
        <dbReference type="PROSITE" id="PS50109"/>
    </source>
</evidence>
<dbReference type="SUPFAM" id="SSF52172">
    <property type="entry name" value="CheY-like"/>
    <property type="match status" value="1"/>
</dbReference>
<dbReference type="SMART" id="SM00342">
    <property type="entry name" value="HTH_ARAC"/>
    <property type="match status" value="1"/>
</dbReference>
<dbReference type="PROSITE" id="PS50110">
    <property type="entry name" value="RESPONSE_REGULATORY"/>
    <property type="match status" value="1"/>
</dbReference>
<keyword evidence="14" id="KW-1185">Reference proteome</keyword>
<keyword evidence="9" id="KW-0812">Transmembrane</keyword>
<dbReference type="OrthoDB" id="9797097at2"/>
<dbReference type="InterPro" id="IPR003661">
    <property type="entry name" value="HisK_dim/P_dom"/>
</dbReference>
<dbReference type="PROSITE" id="PS00041">
    <property type="entry name" value="HTH_ARAC_FAMILY_1"/>
    <property type="match status" value="1"/>
</dbReference>
<dbReference type="GeneID" id="94549739"/>
<feature type="repeat" description="TPR" evidence="8">
    <location>
        <begin position="152"/>
        <end position="185"/>
    </location>
</feature>
<dbReference type="InterPro" id="IPR001789">
    <property type="entry name" value="Sig_transdc_resp-reg_receiver"/>
</dbReference>
<dbReference type="InterPro" id="IPR011990">
    <property type="entry name" value="TPR-like_helical_dom_sf"/>
</dbReference>
<evidence type="ECO:0000256" key="8">
    <source>
        <dbReference type="PROSITE-ProRule" id="PRU00339"/>
    </source>
</evidence>
<reference evidence="13 14" key="1">
    <citation type="submission" date="2018-04" db="EMBL/GenBank/DDBJ databases">
        <title>Genomic Encyclopedia of Type Strains, Phase IV (KMG-IV): sequencing the most valuable type-strain genomes for metagenomic binning, comparative biology and taxonomic classification.</title>
        <authorList>
            <person name="Goeker M."/>
        </authorList>
    </citation>
    <scope>NUCLEOTIDE SEQUENCE [LARGE SCALE GENOMIC DNA]</scope>
    <source>
        <strain evidence="13 14">DSM 28520</strain>
    </source>
</reference>
<dbReference type="AlphaFoldDB" id="A0A2U1FSR8"/>
<feature type="transmembrane region" description="Helical" evidence="9">
    <location>
        <begin position="386"/>
        <end position="409"/>
    </location>
</feature>
<evidence type="ECO:0000256" key="6">
    <source>
        <dbReference type="ARBA" id="ARBA00023163"/>
    </source>
</evidence>
<evidence type="ECO:0000259" key="10">
    <source>
        <dbReference type="PROSITE" id="PS01124"/>
    </source>
</evidence>
<evidence type="ECO:0000256" key="7">
    <source>
        <dbReference type="PROSITE-ProRule" id="PRU00169"/>
    </source>
</evidence>
<dbReference type="SUPFAM" id="SSF47384">
    <property type="entry name" value="Homodimeric domain of signal transducing histidine kinase"/>
    <property type="match status" value="1"/>
</dbReference>
<dbReference type="PROSITE" id="PS50109">
    <property type="entry name" value="HIS_KIN"/>
    <property type="match status" value="1"/>
</dbReference>
<dbReference type="SMART" id="SM00448">
    <property type="entry name" value="REC"/>
    <property type="match status" value="1"/>
</dbReference>
<dbReference type="Pfam" id="PF00072">
    <property type="entry name" value="Response_reg"/>
    <property type="match status" value="1"/>
</dbReference>
<dbReference type="SUPFAM" id="SSF46689">
    <property type="entry name" value="Homeodomain-like"/>
    <property type="match status" value="1"/>
</dbReference>
<dbReference type="EC" id="2.7.13.3" evidence="2"/>
<dbReference type="SMART" id="SM00387">
    <property type="entry name" value="HATPase_c"/>
    <property type="match status" value="1"/>
</dbReference>
<dbReference type="InterPro" id="IPR018060">
    <property type="entry name" value="HTH_AraC"/>
</dbReference>
<sequence>MKTLFFSFFLIVLIAGCTRREQNTAIQLAGEKERITKLIKERRLSNDSLLTLYDQSVAANDLVGQVLYSCEVGQRMRNVSNYIQAITYHQKSLIAAVALNDTLAAAQAWNHIGTDNRRLEEYAEASDCHYKALSLMDAYSDSLQTDAKKCRAAALNGIGNINTALGYYDEAEKNFREALNIEKQFDNHQGQAINYANIGRLYHYRKEYRKARSYYLLSLEQNNLEENVMGIALCNINLGEVDEEKGDFTKAMQEYAIAYRLMEQLSDRWHWLQACIPMAQIHFKQGNEAAYLRFITLAENTAREINSTSHLIRIHELKQRYHESKKDYKQALEQFRMGKALSDSVAYAIKTSSIQEARFDYERLKSQRELEKVQLQNEARQGTMRIVLISALACLLLFILLSSVLTYAYRQGRKYNKLIEETDKIRTNFFTGITHEFRTPITVIQGLNEKMSTTPELPASDRAELHHVIGEQSRQMLNLVNQLLDICKIRSGVSIPEWRHGNVVLFLRLLVDSFAPYAQAQGVSILLRNEPDPIMADFVPSYLQKIISNLVSNAVKYSFSGGTVVVSAECSKSGKHLILRVSDNGVGIDKADQSRIFDFFFRSKSTSDKQGSGVGLSFTHLLVESLRGTISVQSEPGVGSIFTIQLPLRNTSSREEILPWSPATDTIELAAAHEHTDAVCEPELAALVQEADDERPSILLVEDNKDINLLIRLLLSDCYNIHTASNGQAGFDLAVQLIPDIIITDIMMPVMDGMEMVKLLKQSPLLCHIPIIALTAMVAEQNRMEAVKSGVVTYLNKPFSPEELHLHIERLLADRDALKHYYMQHLMQTEQPEDEPRVLEDGNMQFLLAAKDTILHGIGENADFSARHLADKMCMSPSQMNRKLLSITGCSSLNYIQQIKIKQACKLLADESLSIAEVSMRSGFSDPAYFSRIFKRTMNASPSQYRQTVLAMPDVVVQQC</sequence>
<dbReference type="PROSITE" id="PS01124">
    <property type="entry name" value="HTH_ARAC_FAMILY_2"/>
    <property type="match status" value="1"/>
</dbReference>
<keyword evidence="9" id="KW-0472">Membrane</keyword>
<dbReference type="InterPro" id="IPR036890">
    <property type="entry name" value="HATPase_C_sf"/>
</dbReference>
<keyword evidence="5" id="KW-0238">DNA-binding</keyword>
<dbReference type="Pfam" id="PF12833">
    <property type="entry name" value="HTH_18"/>
    <property type="match status" value="1"/>
</dbReference>
<dbReference type="PANTHER" id="PTHR43547">
    <property type="entry name" value="TWO-COMPONENT HISTIDINE KINASE"/>
    <property type="match status" value="1"/>
</dbReference>
<dbReference type="InterPro" id="IPR004358">
    <property type="entry name" value="Sig_transdc_His_kin-like_C"/>
</dbReference>
<keyword evidence="9" id="KW-1133">Transmembrane helix</keyword>
<evidence type="ECO:0000313" key="13">
    <source>
        <dbReference type="EMBL" id="PVZ15100.1"/>
    </source>
</evidence>
<dbReference type="Pfam" id="PF13424">
    <property type="entry name" value="TPR_12"/>
    <property type="match status" value="1"/>
</dbReference>
<feature type="domain" description="Histidine kinase" evidence="11">
    <location>
        <begin position="432"/>
        <end position="650"/>
    </location>
</feature>
<dbReference type="SMART" id="SM00028">
    <property type="entry name" value="TPR"/>
    <property type="match status" value="5"/>
</dbReference>
<dbReference type="PANTHER" id="PTHR43547:SF2">
    <property type="entry name" value="HYBRID SIGNAL TRANSDUCTION HISTIDINE KINASE C"/>
    <property type="match status" value="1"/>
</dbReference>
<dbReference type="Gene3D" id="1.10.10.60">
    <property type="entry name" value="Homeodomain-like"/>
    <property type="match status" value="1"/>
</dbReference>
<keyword evidence="3 7" id="KW-0597">Phosphoprotein</keyword>
<dbReference type="EMBL" id="QEKY01000001">
    <property type="protein sequence ID" value="PVZ15100.1"/>
    <property type="molecule type" value="Genomic_DNA"/>
</dbReference>
<dbReference type="InterPro" id="IPR003594">
    <property type="entry name" value="HATPase_dom"/>
</dbReference>
<dbReference type="PROSITE" id="PS50005">
    <property type="entry name" value="TPR"/>
    <property type="match status" value="1"/>
</dbReference>
<dbReference type="Gene3D" id="3.40.50.2300">
    <property type="match status" value="1"/>
</dbReference>
<gene>
    <name evidence="13" type="ORF">C7382_10128</name>
</gene>
<keyword evidence="6" id="KW-0804">Transcription</keyword>
<evidence type="ECO:0000256" key="1">
    <source>
        <dbReference type="ARBA" id="ARBA00000085"/>
    </source>
</evidence>
<evidence type="ECO:0000256" key="4">
    <source>
        <dbReference type="ARBA" id="ARBA00023015"/>
    </source>
</evidence>
<dbReference type="PRINTS" id="PR00344">
    <property type="entry name" value="BCTRLSENSOR"/>
</dbReference>
<dbReference type="GO" id="GO:0003700">
    <property type="term" value="F:DNA-binding transcription factor activity"/>
    <property type="evidence" value="ECO:0007669"/>
    <property type="project" value="InterPro"/>
</dbReference>
<organism evidence="13 14">
    <name type="scientific">Porphyromonas loveana</name>
    <dbReference type="NCBI Taxonomy" id="1884669"/>
    <lineage>
        <taxon>Bacteria</taxon>
        <taxon>Pseudomonadati</taxon>
        <taxon>Bacteroidota</taxon>
        <taxon>Bacteroidia</taxon>
        <taxon>Bacteroidales</taxon>
        <taxon>Porphyromonadaceae</taxon>
        <taxon>Porphyromonas</taxon>
    </lineage>
</organism>
<dbReference type="Pfam" id="PF02518">
    <property type="entry name" value="HATPase_c"/>
    <property type="match status" value="1"/>
</dbReference>
<comment type="catalytic activity">
    <reaction evidence="1">
        <text>ATP + protein L-histidine = ADP + protein N-phospho-L-histidine.</text>
        <dbReference type="EC" id="2.7.13.3"/>
    </reaction>
</comment>
<feature type="domain" description="HTH araC/xylS-type" evidence="10">
    <location>
        <begin position="848"/>
        <end position="948"/>
    </location>
</feature>
<comment type="caution">
    <text evidence="13">The sequence shown here is derived from an EMBL/GenBank/DDBJ whole genome shotgun (WGS) entry which is preliminary data.</text>
</comment>
<dbReference type="InterPro" id="IPR019734">
    <property type="entry name" value="TPR_rpt"/>
</dbReference>
<dbReference type="InterPro" id="IPR036097">
    <property type="entry name" value="HisK_dim/P_sf"/>
</dbReference>
<dbReference type="RefSeq" id="WP_116678291.1">
    <property type="nucleotide sequence ID" value="NZ_QEKY01000001.1"/>
</dbReference>
<dbReference type="CDD" id="cd00082">
    <property type="entry name" value="HisKA"/>
    <property type="match status" value="1"/>
</dbReference>
<dbReference type="Gene3D" id="3.30.565.10">
    <property type="entry name" value="Histidine kinase-like ATPase, C-terminal domain"/>
    <property type="match status" value="1"/>
</dbReference>
<dbReference type="SMART" id="SM00388">
    <property type="entry name" value="HisKA"/>
    <property type="match status" value="1"/>
</dbReference>
<evidence type="ECO:0000256" key="5">
    <source>
        <dbReference type="ARBA" id="ARBA00023125"/>
    </source>
</evidence>
<keyword evidence="4" id="KW-0805">Transcription regulation</keyword>
<feature type="modified residue" description="4-aspartylphosphate" evidence="7">
    <location>
        <position position="745"/>
    </location>
</feature>
<dbReference type="Gene3D" id="1.10.287.130">
    <property type="match status" value="1"/>
</dbReference>
<evidence type="ECO:0000256" key="9">
    <source>
        <dbReference type="SAM" id="Phobius"/>
    </source>
</evidence>
<dbReference type="GO" id="GO:0043565">
    <property type="term" value="F:sequence-specific DNA binding"/>
    <property type="evidence" value="ECO:0007669"/>
    <property type="project" value="InterPro"/>
</dbReference>
<dbReference type="SUPFAM" id="SSF55874">
    <property type="entry name" value="ATPase domain of HSP90 chaperone/DNA topoisomerase II/histidine kinase"/>
    <property type="match status" value="1"/>
</dbReference>
<dbReference type="PROSITE" id="PS51257">
    <property type="entry name" value="PROKAR_LIPOPROTEIN"/>
    <property type="match status" value="1"/>
</dbReference>
<evidence type="ECO:0000259" key="12">
    <source>
        <dbReference type="PROSITE" id="PS50110"/>
    </source>
</evidence>
<feature type="domain" description="Response regulatory" evidence="12">
    <location>
        <begin position="697"/>
        <end position="812"/>
    </location>
</feature>
<dbReference type="GO" id="GO:0000155">
    <property type="term" value="F:phosphorelay sensor kinase activity"/>
    <property type="evidence" value="ECO:0007669"/>
    <property type="project" value="InterPro"/>
</dbReference>
<dbReference type="Pfam" id="PF00512">
    <property type="entry name" value="HisKA"/>
    <property type="match status" value="1"/>
</dbReference>
<dbReference type="Gene3D" id="1.25.40.10">
    <property type="entry name" value="Tetratricopeptide repeat domain"/>
    <property type="match status" value="1"/>
</dbReference>
<evidence type="ECO:0000256" key="3">
    <source>
        <dbReference type="ARBA" id="ARBA00022553"/>
    </source>
</evidence>
<proteinExistence type="predicted"/>
<evidence type="ECO:0000313" key="14">
    <source>
        <dbReference type="Proteomes" id="UP000245462"/>
    </source>
</evidence>
<dbReference type="SUPFAM" id="SSF48452">
    <property type="entry name" value="TPR-like"/>
    <property type="match status" value="2"/>
</dbReference>
<protein>
    <recommendedName>
        <fullName evidence="2">histidine kinase</fullName>
        <ecNumber evidence="2">2.7.13.3</ecNumber>
    </recommendedName>
</protein>
<dbReference type="Proteomes" id="UP000245462">
    <property type="component" value="Unassembled WGS sequence"/>
</dbReference>
<name>A0A2U1FSR8_9PORP</name>